<reference evidence="5" key="1">
    <citation type="submission" date="2015-09" db="EMBL/GenBank/DDBJ databases">
        <authorList>
            <person name="Fill T.P."/>
            <person name="Baretta J.F."/>
            <person name="de Almeida L.G."/>
            <person name="Rocha M."/>
            <person name="de Souza D.H."/>
            <person name="Malavazi I."/>
            <person name="Cerdeira L.T."/>
            <person name="Hong H."/>
            <person name="Samborskyy M."/>
            <person name="de Vasconcelos A.T."/>
            <person name="Leadlay P."/>
            <person name="Rodrigues-Filho E."/>
        </authorList>
    </citation>
    <scope>NUCLEOTIDE SEQUENCE [LARGE SCALE GENOMIC DNA]</scope>
    <source>
        <strain evidence="5">LaBioMMi 136</strain>
    </source>
</reference>
<dbReference type="EMBL" id="LJBN01000057">
    <property type="protein sequence ID" value="OOQ90594.1"/>
    <property type="molecule type" value="Genomic_DNA"/>
</dbReference>
<gene>
    <name evidence="4" type="ORF">PEBR_03783</name>
</gene>
<sequence>MSSLSTMTAIPRPDAETVHNLIKNRVAIVTGAARGIGFAAASLLAQHGARVVLVDLHADALKTACATIGHGATYRACDVSDWNQQVALFDHVTKTMGEVYLLVCNAAINPEIALLQTADTEKRAQMASQVRHNYLADEVDGQDDSKPSLQRPSTQLFDINVNSVVFGLKLGIHYMKKAGGGRIVVVGSAGSYVPIASQPLYSATKHAVVGLARSTAHIGEVIEAGVSISWIAPWLTLTPMTEGLQETTHPDTLKSSPEDAAWAIIVAATAENGNGKGYWIQGRMISEVEGAYGELAGQLIVPENRF</sequence>
<evidence type="ECO:0000256" key="1">
    <source>
        <dbReference type="ARBA" id="ARBA00006484"/>
    </source>
</evidence>
<dbReference type="SUPFAM" id="SSF51735">
    <property type="entry name" value="NAD(P)-binding Rossmann-fold domains"/>
    <property type="match status" value="1"/>
</dbReference>
<keyword evidence="3" id="KW-0560">Oxidoreductase</keyword>
<dbReference type="InterPro" id="IPR036291">
    <property type="entry name" value="NAD(P)-bd_dom_sf"/>
</dbReference>
<dbReference type="PANTHER" id="PTHR44229">
    <property type="entry name" value="15-HYDROXYPROSTAGLANDIN DEHYDROGENASE [NAD(+)]"/>
    <property type="match status" value="1"/>
</dbReference>
<evidence type="ECO:0000256" key="2">
    <source>
        <dbReference type="ARBA" id="ARBA00022857"/>
    </source>
</evidence>
<comment type="caution">
    <text evidence="4">The sequence shown here is derived from an EMBL/GenBank/DDBJ whole genome shotgun (WGS) entry which is preliminary data.</text>
</comment>
<name>A0A1S9RYH7_PENBI</name>
<organism evidence="4 5">
    <name type="scientific">Penicillium brasilianum</name>
    <dbReference type="NCBI Taxonomy" id="104259"/>
    <lineage>
        <taxon>Eukaryota</taxon>
        <taxon>Fungi</taxon>
        <taxon>Dikarya</taxon>
        <taxon>Ascomycota</taxon>
        <taxon>Pezizomycotina</taxon>
        <taxon>Eurotiomycetes</taxon>
        <taxon>Eurotiomycetidae</taxon>
        <taxon>Eurotiales</taxon>
        <taxon>Aspergillaceae</taxon>
        <taxon>Penicillium</taxon>
    </lineage>
</organism>
<accession>A0A1S9RYH7</accession>
<evidence type="ECO:0000313" key="4">
    <source>
        <dbReference type="EMBL" id="OOQ90594.1"/>
    </source>
</evidence>
<dbReference type="Proteomes" id="UP000190744">
    <property type="component" value="Unassembled WGS sequence"/>
</dbReference>
<dbReference type="Pfam" id="PF00106">
    <property type="entry name" value="adh_short"/>
    <property type="match status" value="2"/>
</dbReference>
<dbReference type="GO" id="GO:0005737">
    <property type="term" value="C:cytoplasm"/>
    <property type="evidence" value="ECO:0007669"/>
    <property type="project" value="TreeGrafter"/>
</dbReference>
<dbReference type="AlphaFoldDB" id="A0A1S9RYH7"/>
<dbReference type="InterPro" id="IPR002347">
    <property type="entry name" value="SDR_fam"/>
</dbReference>
<keyword evidence="2" id="KW-0521">NADP</keyword>
<proteinExistence type="inferred from homology"/>
<dbReference type="InterPro" id="IPR020904">
    <property type="entry name" value="Sc_DH/Rdtase_CS"/>
</dbReference>
<dbReference type="PRINTS" id="PR00081">
    <property type="entry name" value="GDHRDH"/>
</dbReference>
<dbReference type="GO" id="GO:0016616">
    <property type="term" value="F:oxidoreductase activity, acting on the CH-OH group of donors, NAD or NADP as acceptor"/>
    <property type="evidence" value="ECO:0007669"/>
    <property type="project" value="TreeGrafter"/>
</dbReference>
<comment type="similarity">
    <text evidence="1">Belongs to the short-chain dehydrogenases/reductases (SDR) family.</text>
</comment>
<dbReference type="PROSITE" id="PS00061">
    <property type="entry name" value="ADH_SHORT"/>
    <property type="match status" value="1"/>
</dbReference>
<evidence type="ECO:0000256" key="3">
    <source>
        <dbReference type="ARBA" id="ARBA00023002"/>
    </source>
</evidence>
<evidence type="ECO:0000313" key="5">
    <source>
        <dbReference type="Proteomes" id="UP000190744"/>
    </source>
</evidence>
<dbReference type="PANTHER" id="PTHR44229:SF4">
    <property type="entry name" value="15-HYDROXYPROSTAGLANDIN DEHYDROGENASE [NAD(+)]"/>
    <property type="match status" value="1"/>
</dbReference>
<protein>
    <submittedName>
        <fullName evidence="4">Putative gluconate 5-dehydrogenase</fullName>
    </submittedName>
</protein>
<dbReference type="Gene3D" id="3.40.50.720">
    <property type="entry name" value="NAD(P)-binding Rossmann-like Domain"/>
    <property type="match status" value="1"/>
</dbReference>